<proteinExistence type="predicted"/>
<dbReference type="EMBL" id="CM047942">
    <property type="protein sequence ID" value="KAI9901009.1"/>
    <property type="molecule type" value="Genomic_DNA"/>
</dbReference>
<protein>
    <submittedName>
        <fullName evidence="1">Uncharacterized protein</fullName>
    </submittedName>
</protein>
<organism evidence="1 2">
    <name type="scientific">Trichothecium roseum</name>
    <dbReference type="NCBI Taxonomy" id="47278"/>
    <lineage>
        <taxon>Eukaryota</taxon>
        <taxon>Fungi</taxon>
        <taxon>Dikarya</taxon>
        <taxon>Ascomycota</taxon>
        <taxon>Pezizomycotina</taxon>
        <taxon>Sordariomycetes</taxon>
        <taxon>Hypocreomycetidae</taxon>
        <taxon>Hypocreales</taxon>
        <taxon>Hypocreales incertae sedis</taxon>
        <taxon>Trichothecium</taxon>
    </lineage>
</organism>
<accession>A0ACC0V5L2</accession>
<comment type="caution">
    <text evidence="1">The sequence shown here is derived from an EMBL/GenBank/DDBJ whole genome shotgun (WGS) entry which is preliminary data.</text>
</comment>
<name>A0ACC0V5L2_9HYPO</name>
<gene>
    <name evidence="1" type="ORF">N3K66_002826</name>
</gene>
<evidence type="ECO:0000313" key="2">
    <source>
        <dbReference type="Proteomes" id="UP001163324"/>
    </source>
</evidence>
<keyword evidence="2" id="KW-1185">Reference proteome</keyword>
<dbReference type="Proteomes" id="UP001163324">
    <property type="component" value="Chromosome 3"/>
</dbReference>
<reference evidence="1" key="1">
    <citation type="submission" date="2022-10" db="EMBL/GenBank/DDBJ databases">
        <title>Complete Genome of Trichothecium roseum strain YXFP-22015, a Plant Pathogen Isolated from Citrus.</title>
        <authorList>
            <person name="Wang Y."/>
            <person name="Zhu L."/>
        </authorList>
    </citation>
    <scope>NUCLEOTIDE SEQUENCE</scope>
    <source>
        <strain evidence="1">YXFP-22015</strain>
    </source>
</reference>
<sequence length="305" mass="33282">MSRNICVDGRVTDLLFLVFVIISIYSTKLGLGSHLADANQLLLPDLLYLLPIGQFFAVISVAVSKSSFILTLLRLVTQFWQKAVLWFLLVTINASMFSIAVVQFFQCSVPPTPGCVENDAVIGLGAYAAGYSAAMDLVLTAFPTLVIWQLQIKRSDKIGIIASMSLGIVAGVVGIYKTSTISLVARNADFTYGTAFPLIWLTAEVSATVIAASIPFFRPLVRAVAGSTQKESYNLSKVSRPGTNPLVRTHDQLEGDDRSDKAIWKPNQHILKQTSITVQHNNYNQEDVDEGGPMGTERPGHRGYN</sequence>
<evidence type="ECO:0000313" key="1">
    <source>
        <dbReference type="EMBL" id="KAI9901009.1"/>
    </source>
</evidence>